<dbReference type="RefSeq" id="WP_004295473.1">
    <property type="nucleotide sequence ID" value="NZ_CP012801.1"/>
</dbReference>
<dbReference type="KEGG" id="bcel:BcellWH2_00149"/>
<dbReference type="Proteomes" id="UP000061809">
    <property type="component" value="Chromosome"/>
</dbReference>
<evidence type="ECO:0000313" key="3">
    <source>
        <dbReference type="EMBL" id="MDE8693695.1"/>
    </source>
</evidence>
<dbReference type="EMBL" id="JARFID010000004">
    <property type="protein sequence ID" value="MDE8693695.1"/>
    <property type="molecule type" value="Genomic_DNA"/>
</dbReference>
<evidence type="ECO:0000313" key="1">
    <source>
        <dbReference type="EMBL" id="ALJ57425.1"/>
    </source>
</evidence>
<protein>
    <submittedName>
        <fullName evidence="1">Uncharacterized protein</fullName>
    </submittedName>
</protein>
<dbReference type="Proteomes" id="UP001221924">
    <property type="component" value="Unassembled WGS sequence"/>
</dbReference>
<dbReference type="Proteomes" id="UP000482653">
    <property type="component" value="Unassembled WGS sequence"/>
</dbReference>
<accession>A0A0P0G5T2</accession>
<dbReference type="AlphaFoldDB" id="A0A0P0G5T2"/>
<dbReference type="EMBL" id="VVYX01000072">
    <property type="protein sequence ID" value="KAA5412311.1"/>
    <property type="molecule type" value="Genomic_DNA"/>
</dbReference>
<reference evidence="2 5" key="2">
    <citation type="journal article" date="2019" name="Nat. Med.">
        <title>A library of human gut bacterial isolates paired with longitudinal multiomics data enables mechanistic microbiome research.</title>
        <authorList>
            <person name="Poyet M."/>
            <person name="Groussin M."/>
            <person name="Gibbons S.M."/>
            <person name="Avila-Pacheco J."/>
            <person name="Jiang X."/>
            <person name="Kearney S.M."/>
            <person name="Perrotta A.R."/>
            <person name="Berdy B."/>
            <person name="Zhao S."/>
            <person name="Lieberman T.D."/>
            <person name="Swanson P.K."/>
            <person name="Smith M."/>
            <person name="Roesemann S."/>
            <person name="Alexander J.E."/>
            <person name="Rich S.A."/>
            <person name="Livny J."/>
            <person name="Vlamakis H."/>
            <person name="Clish C."/>
            <person name="Bullock K."/>
            <person name="Deik A."/>
            <person name="Scott J."/>
            <person name="Pierce K.A."/>
            <person name="Xavier R.J."/>
            <person name="Alm E.J."/>
        </authorList>
    </citation>
    <scope>NUCLEOTIDE SEQUENCE [LARGE SCALE GENOMIC DNA]</scope>
    <source>
        <strain evidence="2 5">BIOML-A8</strain>
    </source>
</reference>
<evidence type="ECO:0000313" key="2">
    <source>
        <dbReference type="EMBL" id="KAA5412311.1"/>
    </source>
</evidence>
<dbReference type="GeneID" id="99669084"/>
<dbReference type="PATRIC" id="fig|246787.4.peg.154"/>
<gene>
    <name evidence="1" type="ORF">BcellWH2_00149</name>
    <name evidence="2" type="ORF">F2Y87_27990</name>
    <name evidence="3" type="ORF">PZH42_06225</name>
</gene>
<evidence type="ECO:0000313" key="5">
    <source>
        <dbReference type="Proteomes" id="UP000482653"/>
    </source>
</evidence>
<name>A0A0P0G5T2_9BACE</name>
<sequence>MSDQIIFDVDGLIEAQIRQRDKDYAKVCCQNLLNYAYGKGLLCDNPCDNEGNLIMPSIIKESSLTEIGKHIFVELLFKWFAYTDNESGKIDRKNNIKMLEKYYNQLLQKIDRK</sequence>
<evidence type="ECO:0000313" key="4">
    <source>
        <dbReference type="Proteomes" id="UP000061809"/>
    </source>
</evidence>
<reference evidence="3" key="3">
    <citation type="submission" date="2023-03" db="EMBL/GenBank/DDBJ databases">
        <title>DFI Biobank Strains.</title>
        <authorList>
            <person name="Mostad J."/>
            <person name="Paddock L."/>
            <person name="Medina S."/>
            <person name="Waligurski E."/>
            <person name="Barat B."/>
            <person name="Smith R."/>
            <person name="Burgo V."/>
            <person name="Metcalfe C."/>
            <person name="Woodson C."/>
            <person name="Sundararajan A."/>
            <person name="Ramaswamy R."/>
            <person name="Lin H."/>
            <person name="Pamer E.G."/>
        </authorList>
    </citation>
    <scope>NUCLEOTIDE SEQUENCE</scope>
    <source>
        <strain evidence="3">DFI.9.5</strain>
    </source>
</reference>
<dbReference type="EMBL" id="CP012801">
    <property type="protein sequence ID" value="ALJ57425.1"/>
    <property type="molecule type" value="Genomic_DNA"/>
</dbReference>
<reference evidence="1 4" key="1">
    <citation type="journal article" date="2015" name="Science">
        <title>Genetic determinants of in vivo fitness and diet responsiveness in multiple human gut Bacteroides.</title>
        <authorList>
            <person name="Wu M."/>
            <person name="McNulty N.P."/>
            <person name="Rodionov D.A."/>
            <person name="Khoroshkin M.S."/>
            <person name="Griffin N.W."/>
            <person name="Cheng J."/>
            <person name="Latreille P."/>
            <person name="Kerstetter R.A."/>
            <person name="Terrapon N."/>
            <person name="Henrissat B."/>
            <person name="Osterman A.L."/>
            <person name="Gordon J.I."/>
        </authorList>
    </citation>
    <scope>NUCLEOTIDE SEQUENCE [LARGE SCALE GENOMIC DNA]</scope>
    <source>
        <strain evidence="1 4">WH2</strain>
    </source>
</reference>
<proteinExistence type="predicted"/>
<organism evidence="1 4">
    <name type="scientific">Bacteroides cellulosilyticus</name>
    <dbReference type="NCBI Taxonomy" id="246787"/>
    <lineage>
        <taxon>Bacteria</taxon>
        <taxon>Pseudomonadati</taxon>
        <taxon>Bacteroidota</taxon>
        <taxon>Bacteroidia</taxon>
        <taxon>Bacteroidales</taxon>
        <taxon>Bacteroidaceae</taxon>
        <taxon>Bacteroides</taxon>
    </lineage>
</organism>